<comment type="caution">
    <text evidence="1">The sequence shown here is derived from an EMBL/GenBank/DDBJ whole genome shotgun (WGS) entry which is preliminary data.</text>
</comment>
<organism evidence="1">
    <name type="scientific">Tanacetum cinerariifolium</name>
    <name type="common">Dalmatian daisy</name>
    <name type="synonym">Chrysanthemum cinerariifolium</name>
    <dbReference type="NCBI Taxonomy" id="118510"/>
    <lineage>
        <taxon>Eukaryota</taxon>
        <taxon>Viridiplantae</taxon>
        <taxon>Streptophyta</taxon>
        <taxon>Embryophyta</taxon>
        <taxon>Tracheophyta</taxon>
        <taxon>Spermatophyta</taxon>
        <taxon>Magnoliopsida</taxon>
        <taxon>eudicotyledons</taxon>
        <taxon>Gunneridae</taxon>
        <taxon>Pentapetalae</taxon>
        <taxon>asterids</taxon>
        <taxon>campanulids</taxon>
        <taxon>Asterales</taxon>
        <taxon>Asteraceae</taxon>
        <taxon>Asteroideae</taxon>
        <taxon>Anthemideae</taxon>
        <taxon>Anthemidinae</taxon>
        <taxon>Tanacetum</taxon>
    </lineage>
</organism>
<evidence type="ECO:0000313" key="1">
    <source>
        <dbReference type="EMBL" id="GFA10765.1"/>
    </source>
</evidence>
<reference evidence="1" key="1">
    <citation type="journal article" date="2019" name="Sci. Rep.">
        <title>Draft genome of Tanacetum cinerariifolium, the natural source of mosquito coil.</title>
        <authorList>
            <person name="Yamashiro T."/>
            <person name="Shiraishi A."/>
            <person name="Satake H."/>
            <person name="Nakayama K."/>
        </authorList>
    </citation>
    <scope>NUCLEOTIDE SEQUENCE</scope>
</reference>
<gene>
    <name evidence="1" type="ORF">Tci_582737</name>
</gene>
<name>A0A699J4X8_TANCI</name>
<accession>A0A699J4X8</accession>
<proteinExistence type="predicted"/>
<feature type="non-terminal residue" evidence="1">
    <location>
        <position position="151"/>
    </location>
</feature>
<dbReference type="AlphaFoldDB" id="A0A699J4X8"/>
<protein>
    <submittedName>
        <fullName evidence="1">Ribonuclease H-like domain-containing protein</fullName>
    </submittedName>
</protein>
<dbReference type="EMBL" id="BKCJ010370037">
    <property type="protein sequence ID" value="GFA10765.1"/>
    <property type="molecule type" value="Genomic_DNA"/>
</dbReference>
<sequence length="151" mass="17491">MDSDTTLMVATSKVPMLKPGEFKIWRIRIEQYIQMIDYALWDVIENGLSLLKTQVVEGVTTLMPITSIEDKAQKRLEVKARINTANIYNLSDVVIYVFLASQPSSPQLVNEGFEQIHLDDLKEMDLRWQMAMLTMRVRRFLKKIGRKLTAN</sequence>